<keyword evidence="6" id="KW-1185">Reference proteome</keyword>
<dbReference type="STRING" id="35128.B8CFX3"/>
<feature type="domain" description="ACB" evidence="4">
    <location>
        <begin position="17"/>
        <end position="103"/>
    </location>
</feature>
<dbReference type="Gene3D" id="1.25.40.20">
    <property type="entry name" value="Ankyrin repeat-containing domain"/>
    <property type="match status" value="1"/>
</dbReference>
<dbReference type="Pfam" id="PF00887">
    <property type="entry name" value="ACBP"/>
    <property type="match status" value="1"/>
</dbReference>
<dbReference type="EMBL" id="CM000653">
    <property type="protein sequence ID" value="EED87706.1"/>
    <property type="molecule type" value="Genomic_DNA"/>
</dbReference>
<evidence type="ECO:0000256" key="1">
    <source>
        <dbReference type="ARBA" id="ARBA00022737"/>
    </source>
</evidence>
<dbReference type="RefSeq" id="XP_002294926.1">
    <property type="nucleotide sequence ID" value="XM_002294890.1"/>
</dbReference>
<evidence type="ECO:0000259" key="4">
    <source>
        <dbReference type="PROSITE" id="PS51228"/>
    </source>
</evidence>
<feature type="repeat" description="ANK" evidence="3">
    <location>
        <begin position="154"/>
        <end position="186"/>
    </location>
</feature>
<reference evidence="5 6" key="2">
    <citation type="journal article" date="2008" name="Nature">
        <title>The Phaeodactylum genome reveals the evolutionary history of diatom genomes.</title>
        <authorList>
            <person name="Bowler C."/>
            <person name="Allen A.E."/>
            <person name="Badger J.H."/>
            <person name="Grimwood J."/>
            <person name="Jabbari K."/>
            <person name="Kuo A."/>
            <person name="Maheswari U."/>
            <person name="Martens C."/>
            <person name="Maumus F."/>
            <person name="Otillar R.P."/>
            <person name="Rayko E."/>
            <person name="Salamov A."/>
            <person name="Vandepoele K."/>
            <person name="Beszteri B."/>
            <person name="Gruber A."/>
            <person name="Heijde M."/>
            <person name="Katinka M."/>
            <person name="Mock T."/>
            <person name="Valentin K."/>
            <person name="Verret F."/>
            <person name="Berges J.A."/>
            <person name="Brownlee C."/>
            <person name="Cadoret J.P."/>
            <person name="Chiovitti A."/>
            <person name="Choi C.J."/>
            <person name="Coesel S."/>
            <person name="De Martino A."/>
            <person name="Detter J.C."/>
            <person name="Durkin C."/>
            <person name="Falciatore A."/>
            <person name="Fournet J."/>
            <person name="Haruta M."/>
            <person name="Huysman M.J."/>
            <person name="Jenkins B.D."/>
            <person name="Jiroutova K."/>
            <person name="Jorgensen R.E."/>
            <person name="Joubert Y."/>
            <person name="Kaplan A."/>
            <person name="Kroger N."/>
            <person name="Kroth P.G."/>
            <person name="La Roche J."/>
            <person name="Lindquist E."/>
            <person name="Lommer M."/>
            <person name="Martin-Jezequel V."/>
            <person name="Lopez P.J."/>
            <person name="Lucas S."/>
            <person name="Mangogna M."/>
            <person name="McGinnis K."/>
            <person name="Medlin L.K."/>
            <person name="Montsant A."/>
            <person name="Oudot-Le Secq M.P."/>
            <person name="Napoli C."/>
            <person name="Obornik M."/>
            <person name="Parker M.S."/>
            <person name="Petit J.L."/>
            <person name="Porcel B.M."/>
            <person name="Poulsen N."/>
            <person name="Robison M."/>
            <person name="Rychlewski L."/>
            <person name="Rynearson T.A."/>
            <person name="Schmutz J."/>
            <person name="Shapiro H."/>
            <person name="Siaut M."/>
            <person name="Stanley M."/>
            <person name="Sussman M.R."/>
            <person name="Taylor A.R."/>
            <person name="Vardi A."/>
            <person name="von Dassow P."/>
            <person name="Vyverman W."/>
            <person name="Willis A."/>
            <person name="Wyrwicz L.S."/>
            <person name="Rokhsar D.S."/>
            <person name="Weissenbach J."/>
            <person name="Armbrust E.V."/>
            <person name="Green B.R."/>
            <person name="Van de Peer Y."/>
            <person name="Grigoriev I.V."/>
        </authorList>
    </citation>
    <scope>NUCLEOTIDE SEQUENCE [LARGE SCALE GENOMIC DNA]</scope>
    <source>
        <strain evidence="5 6">CCMP1335</strain>
    </source>
</reference>
<protein>
    <recommendedName>
        <fullName evidence="4">ACB domain-containing protein</fullName>
    </recommendedName>
</protein>
<dbReference type="PROSITE" id="PS50088">
    <property type="entry name" value="ANK_REPEAT"/>
    <property type="match status" value="2"/>
</dbReference>
<dbReference type="InterPro" id="IPR035984">
    <property type="entry name" value="Acyl-CoA-binding_sf"/>
</dbReference>
<evidence type="ECO:0000313" key="5">
    <source>
        <dbReference type="EMBL" id="EED87706.1"/>
    </source>
</evidence>
<keyword evidence="2 3" id="KW-0040">ANK repeat</keyword>
<keyword evidence="1" id="KW-0677">Repeat</keyword>
<dbReference type="AlphaFoldDB" id="B8CFX3"/>
<evidence type="ECO:0000313" key="6">
    <source>
        <dbReference type="Proteomes" id="UP000001449"/>
    </source>
</evidence>
<dbReference type="InterPro" id="IPR000582">
    <property type="entry name" value="Acyl-CoA-binding_protein"/>
</dbReference>
<evidence type="ECO:0000256" key="2">
    <source>
        <dbReference type="ARBA" id="ARBA00023043"/>
    </source>
</evidence>
<dbReference type="PRINTS" id="PR01415">
    <property type="entry name" value="ANKYRIN"/>
</dbReference>
<dbReference type="PROSITE" id="PS50297">
    <property type="entry name" value="ANK_REP_REGION"/>
    <property type="match status" value="2"/>
</dbReference>
<dbReference type="Proteomes" id="UP000001449">
    <property type="component" value="Chromosome 22"/>
</dbReference>
<evidence type="ECO:0000256" key="3">
    <source>
        <dbReference type="PROSITE-ProRule" id="PRU00023"/>
    </source>
</evidence>
<accession>B8CFX3</accession>
<dbReference type="Gene3D" id="1.20.80.10">
    <property type="match status" value="1"/>
</dbReference>
<feature type="non-terminal residue" evidence="5">
    <location>
        <position position="214"/>
    </location>
</feature>
<dbReference type="KEGG" id="tps:THAPSDRAFT_264862"/>
<proteinExistence type="predicted"/>
<dbReference type="Pfam" id="PF12796">
    <property type="entry name" value="Ank_2"/>
    <property type="match status" value="1"/>
</dbReference>
<feature type="repeat" description="ANK" evidence="3">
    <location>
        <begin position="121"/>
        <end position="153"/>
    </location>
</feature>
<dbReference type="GeneID" id="7449420"/>
<dbReference type="PRINTS" id="PR00689">
    <property type="entry name" value="ACOABINDINGP"/>
</dbReference>
<dbReference type="HOGENOM" id="CLU_1291300_0_0_1"/>
<dbReference type="PANTHER" id="PTHR24171:SF8">
    <property type="entry name" value="BRCA1-ASSOCIATED RING DOMAIN PROTEIN 1"/>
    <property type="match status" value="1"/>
</dbReference>
<dbReference type="eggNOG" id="KOG0817">
    <property type="taxonomic scope" value="Eukaryota"/>
</dbReference>
<gene>
    <name evidence="5" type="ORF">THAPSDRAFT_264862</name>
</gene>
<dbReference type="InterPro" id="IPR014352">
    <property type="entry name" value="FERM/acyl-CoA-bd_prot_sf"/>
</dbReference>
<dbReference type="SUPFAM" id="SSF47027">
    <property type="entry name" value="Acyl-CoA binding protein"/>
    <property type="match status" value="1"/>
</dbReference>
<name>B8CFX3_THAPS</name>
<organism evidence="5 6">
    <name type="scientific">Thalassiosira pseudonana</name>
    <name type="common">Marine diatom</name>
    <name type="synonym">Cyclotella nana</name>
    <dbReference type="NCBI Taxonomy" id="35128"/>
    <lineage>
        <taxon>Eukaryota</taxon>
        <taxon>Sar</taxon>
        <taxon>Stramenopiles</taxon>
        <taxon>Ochrophyta</taxon>
        <taxon>Bacillariophyta</taxon>
        <taxon>Coscinodiscophyceae</taxon>
        <taxon>Thalassiosirophycidae</taxon>
        <taxon>Thalassiosirales</taxon>
        <taxon>Thalassiosiraceae</taxon>
        <taxon>Thalassiosira</taxon>
    </lineage>
</organism>
<dbReference type="SUPFAM" id="SSF48403">
    <property type="entry name" value="Ankyrin repeat"/>
    <property type="match status" value="1"/>
</dbReference>
<dbReference type="GO" id="GO:0000062">
    <property type="term" value="F:fatty-acyl-CoA binding"/>
    <property type="evidence" value="ECO:0007669"/>
    <property type="project" value="InterPro"/>
</dbReference>
<dbReference type="InterPro" id="IPR036770">
    <property type="entry name" value="Ankyrin_rpt-contain_sf"/>
</dbReference>
<dbReference type="SMART" id="SM00248">
    <property type="entry name" value="ANK"/>
    <property type="match status" value="3"/>
</dbReference>
<sequence length="214" mass="23583">MHDKQFHYDHEGTEEELQHNFDMASKIAKSFKDSSLDQRDRLMLYGLYKQAVEGDRNVEQPSRMNVVATAKYDAWGKFTGLPKRFAMAKYSRLRNAAIHNDVTSLQQAMDNGANLDGSDDSGQTALHFAADRGSIACIKLLLEAGADVNALDNDGIGVLQTAVSAGDVVVVRLLLEAGADPDAKDEDEDSPRSCVLDERDKDMMELFALFPAKV</sequence>
<dbReference type="PaxDb" id="35128-Thaps264862"/>
<dbReference type="InParanoid" id="B8CFX3"/>
<dbReference type="PANTHER" id="PTHR24171">
    <property type="entry name" value="ANKYRIN REPEAT DOMAIN-CONTAINING PROTEIN 39-RELATED"/>
    <property type="match status" value="1"/>
</dbReference>
<dbReference type="InterPro" id="IPR002110">
    <property type="entry name" value="Ankyrin_rpt"/>
</dbReference>
<reference evidence="5 6" key="1">
    <citation type="journal article" date="2004" name="Science">
        <title>The genome of the diatom Thalassiosira pseudonana: ecology, evolution, and metabolism.</title>
        <authorList>
            <person name="Armbrust E.V."/>
            <person name="Berges J.A."/>
            <person name="Bowler C."/>
            <person name="Green B.R."/>
            <person name="Martinez D."/>
            <person name="Putnam N.H."/>
            <person name="Zhou S."/>
            <person name="Allen A.E."/>
            <person name="Apt K.E."/>
            <person name="Bechner M."/>
            <person name="Brzezinski M.A."/>
            <person name="Chaal B.K."/>
            <person name="Chiovitti A."/>
            <person name="Davis A.K."/>
            <person name="Demarest M.S."/>
            <person name="Detter J.C."/>
            <person name="Glavina T."/>
            <person name="Goodstein D."/>
            <person name="Hadi M.Z."/>
            <person name="Hellsten U."/>
            <person name="Hildebrand M."/>
            <person name="Jenkins B.D."/>
            <person name="Jurka J."/>
            <person name="Kapitonov V.V."/>
            <person name="Kroger N."/>
            <person name="Lau W.W."/>
            <person name="Lane T.W."/>
            <person name="Larimer F.W."/>
            <person name="Lippmeier J.C."/>
            <person name="Lucas S."/>
            <person name="Medina M."/>
            <person name="Montsant A."/>
            <person name="Obornik M."/>
            <person name="Parker M.S."/>
            <person name="Palenik B."/>
            <person name="Pazour G.J."/>
            <person name="Richardson P.M."/>
            <person name="Rynearson T.A."/>
            <person name="Saito M.A."/>
            <person name="Schwartz D.C."/>
            <person name="Thamatrakoln K."/>
            <person name="Valentin K."/>
            <person name="Vardi A."/>
            <person name="Wilkerson F.P."/>
            <person name="Rokhsar D.S."/>
        </authorList>
    </citation>
    <scope>NUCLEOTIDE SEQUENCE [LARGE SCALE GENOMIC DNA]</scope>
    <source>
        <strain evidence="5 6">CCMP1335</strain>
    </source>
</reference>
<dbReference type="PROSITE" id="PS51228">
    <property type="entry name" value="ACB_2"/>
    <property type="match status" value="1"/>
</dbReference>